<evidence type="ECO:0000259" key="2">
    <source>
        <dbReference type="Pfam" id="PF03872"/>
    </source>
</evidence>
<evidence type="ECO:0000313" key="4">
    <source>
        <dbReference type="Proteomes" id="UP000027604"/>
    </source>
</evidence>
<dbReference type="eggNOG" id="COG3073">
    <property type="taxonomic scope" value="Bacteria"/>
</dbReference>
<name>W0V3S2_9BURK</name>
<dbReference type="Gene3D" id="1.10.10.880">
    <property type="entry name" value="Anti sigma-E protein RseA, N-terminal domain"/>
    <property type="match status" value="1"/>
</dbReference>
<dbReference type="HOGENOM" id="CLU_2193402_0_0_4"/>
<gene>
    <name evidence="3" type="ORF">GJA_1621</name>
</gene>
<dbReference type="CDD" id="cd16328">
    <property type="entry name" value="RseA_N"/>
    <property type="match status" value="1"/>
</dbReference>
<dbReference type="RefSeq" id="WP_038490613.1">
    <property type="nucleotide sequence ID" value="NZ_BCTH01000009.1"/>
</dbReference>
<feature type="compositionally biased region" description="Low complexity" evidence="1">
    <location>
        <begin position="78"/>
        <end position="97"/>
    </location>
</feature>
<keyword evidence="4" id="KW-1185">Reference proteome</keyword>
<dbReference type="OrthoDB" id="8561243at2"/>
<reference evidence="3 4" key="1">
    <citation type="journal article" date="2015" name="Genome Announc.">
        <title>Genome Sequence of Mushroom Soft-Rot Pathogen Janthinobacterium agaricidamnosum.</title>
        <authorList>
            <person name="Graupner K."/>
            <person name="Lackner G."/>
            <person name="Hertweck C."/>
        </authorList>
    </citation>
    <scope>NUCLEOTIDE SEQUENCE [LARGE SCALE GENOMIC DNA]</scope>
    <source>
        <strain evidence="4">NBRC 102515 / DSM 9628</strain>
    </source>
</reference>
<protein>
    <submittedName>
        <fullName evidence="3">Anti sigma-E RseA, N-terminal domain protein</fullName>
    </submittedName>
</protein>
<feature type="region of interest" description="Disordered" evidence="1">
    <location>
        <begin position="74"/>
        <end position="108"/>
    </location>
</feature>
<dbReference type="EMBL" id="HG322949">
    <property type="protein sequence ID" value="CDG82265.1"/>
    <property type="molecule type" value="Genomic_DNA"/>
</dbReference>
<dbReference type="InterPro" id="IPR036147">
    <property type="entry name" value="Anti-sigma_E_RseA_N_sf"/>
</dbReference>
<sequence>MDTQKRLHENISALADGELAEHEVELAFAALDTPDGRAAWNAYHQIGHALRSDDCGFDLSGGFSAQLAARLAAEHDAAGGASSEPASRSASEPADSAVAVPLRAGSLS</sequence>
<evidence type="ECO:0000256" key="1">
    <source>
        <dbReference type="SAM" id="MobiDB-lite"/>
    </source>
</evidence>
<proteinExistence type="predicted"/>
<dbReference type="InterPro" id="IPR005572">
    <property type="entry name" value="Anti-sigma_E_RseA_N"/>
</dbReference>
<dbReference type="GO" id="GO:0016989">
    <property type="term" value="F:sigma factor antagonist activity"/>
    <property type="evidence" value="ECO:0007669"/>
    <property type="project" value="InterPro"/>
</dbReference>
<dbReference type="Proteomes" id="UP000027604">
    <property type="component" value="Chromosome I"/>
</dbReference>
<dbReference type="AlphaFoldDB" id="W0V3S2"/>
<dbReference type="Pfam" id="PF03872">
    <property type="entry name" value="RseA_N"/>
    <property type="match status" value="1"/>
</dbReference>
<dbReference type="PATRIC" id="fig|1349767.4.peg.3307"/>
<dbReference type="KEGG" id="jag:GJA_1621"/>
<organism evidence="3 4">
    <name type="scientific">Janthinobacterium agaricidamnosum NBRC 102515 = DSM 9628</name>
    <dbReference type="NCBI Taxonomy" id="1349767"/>
    <lineage>
        <taxon>Bacteria</taxon>
        <taxon>Pseudomonadati</taxon>
        <taxon>Pseudomonadota</taxon>
        <taxon>Betaproteobacteria</taxon>
        <taxon>Burkholderiales</taxon>
        <taxon>Oxalobacteraceae</taxon>
        <taxon>Janthinobacterium</taxon>
    </lineage>
</organism>
<accession>W0V3S2</accession>
<feature type="domain" description="Anti sigma-E protein RseA N-terminal" evidence="2">
    <location>
        <begin position="8"/>
        <end position="87"/>
    </location>
</feature>
<dbReference type="SUPFAM" id="SSF89069">
    <property type="entry name" value="N-terminal, cytoplasmic domain of anti-sigmaE factor RseA"/>
    <property type="match status" value="1"/>
</dbReference>
<evidence type="ECO:0000313" key="3">
    <source>
        <dbReference type="EMBL" id="CDG82265.1"/>
    </source>
</evidence>
<dbReference type="STRING" id="1349767.GJA_1621"/>